<evidence type="ECO:0000313" key="2">
    <source>
        <dbReference type="EMBL" id="ONM48953.1"/>
    </source>
</evidence>
<reference evidence="2 3" key="1">
    <citation type="journal article" date="2016" name="Antonie Van Leeuwenhoek">
        <title>Nocardia donostiensis sp. nov., isolated from human respiratory specimens.</title>
        <authorList>
            <person name="Ercibengoa M."/>
            <person name="Bell M."/>
            <person name="Marimon J.M."/>
            <person name="Humrighouse B."/>
            <person name="Klenk H.P."/>
            <person name="Potter G."/>
            <person name="Perez-Trallero E."/>
        </authorList>
    </citation>
    <scope>NUCLEOTIDE SEQUENCE [LARGE SCALE GENOMIC DNA]</scope>
    <source>
        <strain evidence="2 3">X1655</strain>
    </source>
</reference>
<dbReference type="InterPro" id="IPR036396">
    <property type="entry name" value="Cyt_P450_sf"/>
</dbReference>
<organism evidence="2 3">
    <name type="scientific">Nocardia donostiensis</name>
    <dbReference type="NCBI Taxonomy" id="1538463"/>
    <lineage>
        <taxon>Bacteria</taxon>
        <taxon>Bacillati</taxon>
        <taxon>Actinomycetota</taxon>
        <taxon>Actinomycetes</taxon>
        <taxon>Mycobacteriales</taxon>
        <taxon>Nocardiaceae</taxon>
        <taxon>Nocardia</taxon>
    </lineage>
</organism>
<dbReference type="PANTHER" id="PTHR24305:SF166">
    <property type="entry name" value="CYTOCHROME P450 12A4, MITOCHONDRIAL-RELATED"/>
    <property type="match status" value="1"/>
</dbReference>
<comment type="caution">
    <text evidence="2">The sequence shown here is derived from an EMBL/GenBank/DDBJ whole genome shotgun (WGS) entry which is preliminary data.</text>
</comment>
<dbReference type="Pfam" id="PF00067">
    <property type="entry name" value="p450"/>
    <property type="match status" value="1"/>
</dbReference>
<gene>
    <name evidence="2" type="ORF">B0T46_09905</name>
</gene>
<name>A0A1V2THN6_9NOCA</name>
<keyword evidence="3" id="KW-1185">Reference proteome</keyword>
<protein>
    <submittedName>
        <fullName evidence="2">Cytochrome</fullName>
    </submittedName>
</protein>
<dbReference type="AlphaFoldDB" id="A0A1V2THN6"/>
<comment type="similarity">
    <text evidence="1">Belongs to the cytochrome P450 family.</text>
</comment>
<accession>A0A1V2THN6</accession>
<sequence length="457" mass="51011">MAMAENQVPQQSGVRAVRTLADLGFAPFAAGVIARRRRVQGLLERYDADRRQVERMRALRQEFGRGPVELVVPGRRVVIVTDPEDVGRVLAQAPSPFHPANREKRAALRQFQPHAVLVSEGGLREQRRAVNEAALDTAAPLHRLAWPFADLVAAEARPLLTDALRRGRFDAEQFTVAWWRLVRRLVLGERARDDHAVTDELQRLRSAANWSFLAPVHRRRRERFLERLYSYTASAEPDSLAGALAATPASGAVDPVGQIPHWLFAFDAAGIASTRALALLATHPEHLERARIDSADPSTPGLRPYLRACVLESVRLWPTTPAILRDTITETQWREGGDRFTIAPGAALVIFTPAFHRDPDLLPFADEFVPQIWLDNRASQYPQLVPFSAGPAECPGRNLVLFVTSTVLAHLLHEAEFQLRSRPRPAPNTPLPKTFNNYGIEFAITARPLAEQHGRSR</sequence>
<dbReference type="PANTHER" id="PTHR24305">
    <property type="entry name" value="CYTOCHROME P450"/>
    <property type="match status" value="1"/>
</dbReference>
<dbReference type="SUPFAM" id="SSF48264">
    <property type="entry name" value="Cytochrome P450"/>
    <property type="match status" value="1"/>
</dbReference>
<dbReference type="GO" id="GO:0005506">
    <property type="term" value="F:iron ion binding"/>
    <property type="evidence" value="ECO:0007669"/>
    <property type="project" value="InterPro"/>
</dbReference>
<evidence type="ECO:0000256" key="1">
    <source>
        <dbReference type="ARBA" id="ARBA00010617"/>
    </source>
</evidence>
<dbReference type="STRING" id="1538463.B0T36_22050"/>
<dbReference type="EMBL" id="MUMY01000007">
    <property type="protein sequence ID" value="ONM48953.1"/>
    <property type="molecule type" value="Genomic_DNA"/>
</dbReference>
<dbReference type="Gene3D" id="1.10.630.10">
    <property type="entry name" value="Cytochrome P450"/>
    <property type="match status" value="1"/>
</dbReference>
<proteinExistence type="inferred from homology"/>
<dbReference type="GO" id="GO:0004497">
    <property type="term" value="F:monooxygenase activity"/>
    <property type="evidence" value="ECO:0007669"/>
    <property type="project" value="InterPro"/>
</dbReference>
<dbReference type="GO" id="GO:0016705">
    <property type="term" value="F:oxidoreductase activity, acting on paired donors, with incorporation or reduction of molecular oxygen"/>
    <property type="evidence" value="ECO:0007669"/>
    <property type="project" value="InterPro"/>
</dbReference>
<dbReference type="Proteomes" id="UP000188836">
    <property type="component" value="Unassembled WGS sequence"/>
</dbReference>
<dbReference type="InterPro" id="IPR050121">
    <property type="entry name" value="Cytochrome_P450_monoxygenase"/>
</dbReference>
<dbReference type="InterPro" id="IPR001128">
    <property type="entry name" value="Cyt_P450"/>
</dbReference>
<evidence type="ECO:0000313" key="3">
    <source>
        <dbReference type="Proteomes" id="UP000188836"/>
    </source>
</evidence>
<dbReference type="GO" id="GO:0020037">
    <property type="term" value="F:heme binding"/>
    <property type="evidence" value="ECO:0007669"/>
    <property type="project" value="InterPro"/>
</dbReference>